<dbReference type="EMBL" id="BQKM01000001">
    <property type="protein sequence ID" value="GJN50308.1"/>
    <property type="molecule type" value="Genomic_DNA"/>
</dbReference>
<keyword evidence="1" id="KW-0998">Cell outer membrane</keyword>
<comment type="catalytic activity">
    <reaction evidence="1">
        <text>a 3-(acyloxy)acyl derivative of bacterial toxin + H2O = a 3-hydroxyacyl derivative of bacterial toxin + a fatty acid + H(+)</text>
        <dbReference type="Rhea" id="RHEA:12032"/>
        <dbReference type="ChEBI" id="CHEBI:15377"/>
        <dbReference type="ChEBI" id="CHEBI:15378"/>
        <dbReference type="ChEBI" id="CHEBI:28868"/>
        <dbReference type="ChEBI" id="CHEBI:136853"/>
        <dbReference type="ChEBI" id="CHEBI:140675"/>
        <dbReference type="EC" id="3.1.1.77"/>
    </reaction>
</comment>
<evidence type="ECO:0000313" key="7">
    <source>
        <dbReference type="Proteomes" id="UP000509383"/>
    </source>
</evidence>
<dbReference type="Pfam" id="PF09411">
    <property type="entry name" value="PagL"/>
    <property type="match status" value="1"/>
</dbReference>
<feature type="chain" id="PRO_5026815366" description="Lipid A deacylase" evidence="4">
    <location>
        <begin position="24"/>
        <end position="171"/>
    </location>
</feature>
<sequence length="171" mass="18720">MKKLFSMVAIAAVCVGQSVAAQAADVSLDVGQTGESTMVYRLATQFDFSSSWFQTDVGRLTGYWDAGYTYWDGDETSSNHSISFAPVFVYEFAGETVKPYVEAGIGVALFANTELENNELGSSFQFEDRIGAGLRFSNQEVGIRAIHYSNAGIKQPNDGVEAYSLHYRVSF</sequence>
<evidence type="ECO:0000256" key="4">
    <source>
        <dbReference type="SAM" id="SignalP"/>
    </source>
</evidence>
<keyword evidence="1" id="KW-0472">Membrane</keyword>
<proteinExistence type="inferred from homology"/>
<feature type="site" description="Critical for activity" evidence="3">
    <location>
        <position position="150"/>
    </location>
</feature>
<dbReference type="GO" id="GO:0050528">
    <property type="term" value="F:acyloxyacyl hydrolase activity"/>
    <property type="evidence" value="ECO:0007669"/>
    <property type="project" value="UniProtKB-EC"/>
</dbReference>
<dbReference type="SUPFAM" id="SSF56925">
    <property type="entry name" value="OMPA-like"/>
    <property type="match status" value="1"/>
</dbReference>
<evidence type="ECO:0000256" key="3">
    <source>
        <dbReference type="PIRSR" id="PIRSR029681-2"/>
    </source>
</evidence>
<dbReference type="Proteomes" id="UP001054892">
    <property type="component" value="Unassembled WGS sequence"/>
</dbReference>
<reference evidence="5 7" key="1">
    <citation type="submission" date="2020-05" db="EMBL/GenBank/DDBJ databases">
        <title>Characterization of novel class B3 metallo-beta-lactamase from novel Pseudomonas species.</title>
        <authorList>
            <person name="Yamada K."/>
            <person name="Aoki K."/>
            <person name="Ishii Y."/>
        </authorList>
    </citation>
    <scope>NUCLEOTIDE SEQUENCE [LARGE SCALE GENOMIC DNA]</scope>
    <source>
        <strain evidence="5 7">TUM18999</strain>
        <strain evidence="6 8">TUM20286</strain>
    </source>
</reference>
<comment type="similarity">
    <text evidence="1">Belongs to the PagL family.</text>
</comment>
<feature type="signal peptide" evidence="4">
    <location>
        <begin position="1"/>
        <end position="23"/>
    </location>
</feature>
<keyword evidence="4" id="KW-0732">Signal</keyword>
<feature type="active site" description="Charge relay system" evidence="2">
    <location>
        <position position="161"/>
    </location>
</feature>
<dbReference type="GO" id="GO:0009279">
    <property type="term" value="C:cell outer membrane"/>
    <property type="evidence" value="ECO:0007669"/>
    <property type="project" value="UniProtKB-SubCell"/>
</dbReference>
<gene>
    <name evidence="5" type="ORF">TUM18999_51470</name>
    <name evidence="6" type="ORF">TUM20286_00600</name>
</gene>
<dbReference type="AlphaFoldDB" id="A0A6J4ECE7"/>
<comment type="subunit">
    <text evidence="1">Homodimer.</text>
</comment>
<evidence type="ECO:0000256" key="2">
    <source>
        <dbReference type="PIRSR" id="PIRSR029681-1"/>
    </source>
</evidence>
<keyword evidence="8" id="KW-1185">Reference proteome</keyword>
<dbReference type="InterPro" id="IPR018550">
    <property type="entry name" value="Lipid-A_deacylase-rel"/>
</dbReference>
<evidence type="ECO:0000256" key="1">
    <source>
        <dbReference type="PIRNR" id="PIRNR029681"/>
    </source>
</evidence>
<evidence type="ECO:0000313" key="8">
    <source>
        <dbReference type="Proteomes" id="UP001054892"/>
    </source>
</evidence>
<dbReference type="EMBL" id="AP023189">
    <property type="protein sequence ID" value="BCG26956.1"/>
    <property type="molecule type" value="Genomic_DNA"/>
</dbReference>
<evidence type="ECO:0000313" key="6">
    <source>
        <dbReference type="EMBL" id="GJN50308.1"/>
    </source>
</evidence>
<dbReference type="Proteomes" id="UP000509383">
    <property type="component" value="Chromosome"/>
</dbReference>
<comment type="subcellular location">
    <subcellularLocation>
        <location evidence="1">Cell outer membrane</location>
        <topology evidence="1">Multi-pass membrane protein</topology>
    </subcellularLocation>
</comment>
<organism evidence="5 7">
    <name type="scientific">Pseudomonas tohonis</name>
    <dbReference type="NCBI Taxonomy" id="2725477"/>
    <lineage>
        <taxon>Bacteria</taxon>
        <taxon>Pseudomonadati</taxon>
        <taxon>Pseudomonadota</taxon>
        <taxon>Gammaproteobacteria</taxon>
        <taxon>Pseudomonadales</taxon>
        <taxon>Pseudomonadaceae</taxon>
        <taxon>Pseudomonas</taxon>
    </lineage>
</organism>
<dbReference type="Gene3D" id="2.40.160.20">
    <property type="match status" value="1"/>
</dbReference>
<keyword evidence="1" id="KW-0378">Hydrolase</keyword>
<comment type="function">
    <text evidence="1">Has lipid A 3-O-deacylase activity. Hydrolyzes the ester bond at the 3 position of lipid A, a bioactive component of lipopolysaccharide (LPS), thereby releasing the primary fatty acyl moiety.</text>
</comment>
<protein>
    <recommendedName>
        <fullName evidence="1">Lipid A deacylase</fullName>
        <ecNumber evidence="1">3.1.1.77</ecNumber>
    </recommendedName>
    <alternativeName>
        <fullName evidence="1">LPS 3-O-deacylase</fullName>
    </alternativeName>
    <alternativeName>
        <fullName evidence="1">Outer membrane enzyme</fullName>
    </alternativeName>
</protein>
<dbReference type="InterPro" id="IPR011250">
    <property type="entry name" value="OMP/PagP_B-barrel"/>
</dbReference>
<accession>A0A6J4ECE7</accession>
<feature type="active site" description="Charge relay system" evidence="2">
    <location>
        <position position="147"/>
    </location>
</feature>
<dbReference type="KEGG" id="ptw:TUM18999_51470"/>
<dbReference type="RefSeq" id="WP_173172553.1">
    <property type="nucleotide sequence ID" value="NZ_AP023189.1"/>
</dbReference>
<dbReference type="PIRSF" id="PIRSF029681">
    <property type="entry name" value="PagL"/>
    <property type="match status" value="1"/>
</dbReference>
<evidence type="ECO:0000313" key="5">
    <source>
        <dbReference type="EMBL" id="BCG26956.1"/>
    </source>
</evidence>
<name>A0A6J4ECE7_9PSED</name>
<dbReference type="EC" id="3.1.1.77" evidence="1"/>
<feature type="active site" description="Charge relay system" evidence="2">
    <location>
        <position position="149"/>
    </location>
</feature>